<gene>
    <name evidence="2" type="ORF">PCYB_032420</name>
</gene>
<organism evidence="2 3">
    <name type="scientific">Plasmodium cynomolgi (strain B)</name>
    <dbReference type="NCBI Taxonomy" id="1120755"/>
    <lineage>
        <taxon>Eukaryota</taxon>
        <taxon>Sar</taxon>
        <taxon>Alveolata</taxon>
        <taxon>Apicomplexa</taxon>
        <taxon>Aconoidasida</taxon>
        <taxon>Haemosporida</taxon>
        <taxon>Plasmodiidae</taxon>
        <taxon>Plasmodium</taxon>
        <taxon>Plasmodium (Plasmodium)</taxon>
    </lineage>
</organism>
<feature type="compositionally biased region" description="Basic residues" evidence="1">
    <location>
        <begin position="81"/>
        <end position="92"/>
    </location>
</feature>
<dbReference type="RefSeq" id="XP_004220961.1">
    <property type="nucleotide sequence ID" value="XM_004220913.1"/>
</dbReference>
<evidence type="ECO:0000313" key="2">
    <source>
        <dbReference type="EMBL" id="GAB64830.1"/>
    </source>
</evidence>
<dbReference type="VEuPathDB" id="PlasmoDB:PCYB_032420"/>
<reference evidence="2 3" key="1">
    <citation type="journal article" date="2012" name="Nat. Genet.">
        <title>Plasmodium cynomolgi genome sequences provide insight into Plasmodium vivax and the monkey malaria clade.</title>
        <authorList>
            <person name="Tachibana S."/>
            <person name="Sullivan S.A."/>
            <person name="Kawai S."/>
            <person name="Nakamura S."/>
            <person name="Kim H.R."/>
            <person name="Goto N."/>
            <person name="Arisue N."/>
            <person name="Palacpac N.M.Q."/>
            <person name="Honma H."/>
            <person name="Yagi M."/>
            <person name="Tougan T."/>
            <person name="Katakai Y."/>
            <person name="Kaneko O."/>
            <person name="Mita T."/>
            <person name="Kita K."/>
            <person name="Yasutomi Y."/>
            <person name="Sutton P.L."/>
            <person name="Shakhbatyan R."/>
            <person name="Horii T."/>
            <person name="Yasunaga T."/>
            <person name="Barnwell J.W."/>
            <person name="Escalante A.A."/>
            <person name="Carlton J.M."/>
            <person name="Tanabe K."/>
        </authorList>
    </citation>
    <scope>NUCLEOTIDE SEQUENCE [LARGE SCALE GENOMIC DNA]</scope>
    <source>
        <strain evidence="2 3">B</strain>
    </source>
</reference>
<dbReference type="PhylomeDB" id="K6USA5"/>
<dbReference type="Proteomes" id="UP000006319">
    <property type="component" value="Chromosome 3"/>
</dbReference>
<dbReference type="OrthoDB" id="287393at2759"/>
<keyword evidence="3" id="KW-1185">Reference proteome</keyword>
<dbReference type="EMBL" id="DF157095">
    <property type="protein sequence ID" value="GAB64830.1"/>
    <property type="molecule type" value="Genomic_DNA"/>
</dbReference>
<evidence type="ECO:0000256" key="1">
    <source>
        <dbReference type="SAM" id="MobiDB-lite"/>
    </source>
</evidence>
<accession>K6USA5</accession>
<dbReference type="GeneID" id="14691355"/>
<dbReference type="AlphaFoldDB" id="K6USA5"/>
<protein>
    <submittedName>
        <fullName evidence="2">Uncharacterized protein</fullName>
    </submittedName>
</protein>
<proteinExistence type="predicted"/>
<name>K6USA5_PLACD</name>
<feature type="region of interest" description="Disordered" evidence="1">
    <location>
        <begin position="23"/>
        <end position="145"/>
    </location>
</feature>
<evidence type="ECO:0000313" key="3">
    <source>
        <dbReference type="Proteomes" id="UP000006319"/>
    </source>
</evidence>
<dbReference type="KEGG" id="pcy:PCYB_032420"/>
<sequence length="145" mass="15650">MSRKDKLTLALKDMYKGYEAYVERNGGSTHGKVRSGGAPTQWEARHPKGKGIQKGGIPNEGGIQKGGIPNEGGIQKGDRPQKRKKGPPRVKRQVCPLRFVTVKKGGESGEVTDEVPLEGSHEEGPPPSLRRNSSAVSADLLKLLM</sequence>